<dbReference type="Gene3D" id="4.10.75.10">
    <property type="entry name" value="Elafin-like"/>
    <property type="match status" value="3"/>
</dbReference>
<dbReference type="InterPro" id="IPR002223">
    <property type="entry name" value="Kunitz_BPTI"/>
</dbReference>
<evidence type="ECO:0008006" key="6">
    <source>
        <dbReference type="Google" id="ProtNLM"/>
    </source>
</evidence>
<dbReference type="SMART" id="SM00131">
    <property type="entry name" value="KU"/>
    <property type="match status" value="1"/>
</dbReference>
<dbReference type="InterPro" id="IPR020901">
    <property type="entry name" value="Prtase_inh_Kunz-CS"/>
</dbReference>
<dbReference type="PROSITE" id="PS50279">
    <property type="entry name" value="BPTI_KUNITZ_2"/>
    <property type="match status" value="1"/>
</dbReference>
<dbReference type="SMART" id="SM00217">
    <property type="entry name" value="WAP"/>
    <property type="match status" value="3"/>
</dbReference>
<feature type="domain" description="WAP" evidence="3">
    <location>
        <begin position="126"/>
        <end position="173"/>
    </location>
</feature>
<feature type="domain" description="BPTI/Kunitz inhibitor" evidence="2">
    <location>
        <begin position="74"/>
        <end position="124"/>
    </location>
</feature>
<dbReference type="OMA" id="YEECPEP"/>
<dbReference type="Ensembl" id="ENSMODT00000017772.3">
    <property type="protein sequence ID" value="ENSMODP00000017447.3"/>
    <property type="gene ID" value="ENSMODG00000013954.3"/>
</dbReference>
<dbReference type="eggNOG" id="KOG4295">
    <property type="taxonomic scope" value="Eukaryota"/>
</dbReference>
<dbReference type="Pfam" id="PF00095">
    <property type="entry name" value="WAP"/>
    <property type="match status" value="3"/>
</dbReference>
<reference evidence="4 5" key="1">
    <citation type="journal article" date="2007" name="Nature">
        <title>Genome of the marsupial Monodelphis domestica reveals innovation in non-coding sequences.</title>
        <authorList>
            <person name="Mikkelsen T.S."/>
            <person name="Wakefield M.J."/>
            <person name="Aken B."/>
            <person name="Amemiya C.T."/>
            <person name="Chang J.L."/>
            <person name="Duke S."/>
            <person name="Garber M."/>
            <person name="Gentles A.J."/>
            <person name="Goodstadt L."/>
            <person name="Heger A."/>
            <person name="Jurka J."/>
            <person name="Kamal M."/>
            <person name="Mauceli E."/>
            <person name="Searle S.M."/>
            <person name="Sharpe T."/>
            <person name="Baker M.L."/>
            <person name="Batzer M.A."/>
            <person name="Benos P.V."/>
            <person name="Belov K."/>
            <person name="Clamp M."/>
            <person name="Cook A."/>
            <person name="Cuff J."/>
            <person name="Das R."/>
            <person name="Davidow L."/>
            <person name="Deakin J.E."/>
            <person name="Fazzari M.J."/>
            <person name="Glass J.L."/>
            <person name="Grabherr M."/>
            <person name="Greally J.M."/>
            <person name="Gu W."/>
            <person name="Hore T.A."/>
            <person name="Huttley G.A."/>
            <person name="Kleber M."/>
            <person name="Jirtle R.L."/>
            <person name="Koina E."/>
            <person name="Lee J.T."/>
            <person name="Mahony S."/>
            <person name="Marra M.A."/>
            <person name="Miller R.D."/>
            <person name="Nicholls R.D."/>
            <person name="Oda M."/>
            <person name="Papenfuss A.T."/>
            <person name="Parra Z.E."/>
            <person name="Pollock D.D."/>
            <person name="Ray D.A."/>
            <person name="Schein J.E."/>
            <person name="Speed T.P."/>
            <person name="Thompson K."/>
            <person name="VandeBerg J.L."/>
            <person name="Wade C.M."/>
            <person name="Walker J.A."/>
            <person name="Waters P.D."/>
            <person name="Webber C."/>
            <person name="Weidman J.R."/>
            <person name="Xie X."/>
            <person name="Zody M.C."/>
            <person name="Baldwin J."/>
            <person name="Abdouelleil A."/>
            <person name="Abdulkadir J."/>
            <person name="Abebe A."/>
            <person name="Abera B."/>
            <person name="Abreu J."/>
            <person name="Acer S.C."/>
            <person name="Aftuck L."/>
            <person name="Alexander A."/>
            <person name="An P."/>
            <person name="Anderson E."/>
            <person name="Anderson S."/>
            <person name="Arachi H."/>
            <person name="Azer M."/>
            <person name="Bachantsang P."/>
            <person name="Barry A."/>
            <person name="Bayul T."/>
            <person name="Berlin A."/>
            <person name="Bessette D."/>
            <person name="Bloom T."/>
            <person name="Bloom T."/>
            <person name="Boguslavskiy L."/>
            <person name="Bonnet C."/>
            <person name="Boukhgalter B."/>
            <person name="Bourzgui I."/>
            <person name="Brown A."/>
            <person name="Cahill P."/>
            <person name="Channer S."/>
            <person name="Cheshatsang Y."/>
            <person name="Chuda L."/>
            <person name="Citroen M."/>
            <person name="Collymore A."/>
            <person name="Cooke P."/>
            <person name="Costello M."/>
            <person name="D'Aco K."/>
            <person name="Daza R."/>
            <person name="De Haan G."/>
            <person name="DeGray S."/>
            <person name="DeMaso C."/>
            <person name="Dhargay N."/>
            <person name="Dooley K."/>
            <person name="Dooley E."/>
            <person name="Doricent M."/>
            <person name="Dorje P."/>
            <person name="Dorjee K."/>
            <person name="Dupes A."/>
            <person name="Elong R."/>
            <person name="Falk J."/>
            <person name="Farina A."/>
            <person name="Faro S."/>
            <person name="Ferguson D."/>
            <person name="Fisher S."/>
            <person name="Foley C.D."/>
            <person name="Franke A."/>
            <person name="Friedrich D."/>
            <person name="Gadbois L."/>
            <person name="Gearin G."/>
            <person name="Gearin C.R."/>
            <person name="Giannoukos G."/>
            <person name="Goode T."/>
            <person name="Graham J."/>
            <person name="Grandbois E."/>
            <person name="Grewal S."/>
            <person name="Gyaltsen K."/>
            <person name="Hafez N."/>
            <person name="Hagos B."/>
            <person name="Hall J."/>
            <person name="Henson C."/>
            <person name="Hollinger A."/>
            <person name="Honan T."/>
            <person name="Huard M.D."/>
            <person name="Hughes L."/>
            <person name="Hurhula B."/>
            <person name="Husby M.E."/>
            <person name="Kamat A."/>
            <person name="Kanga B."/>
            <person name="Kashin S."/>
            <person name="Khazanovich D."/>
            <person name="Kisner P."/>
            <person name="Lance K."/>
            <person name="Lara M."/>
            <person name="Lee W."/>
            <person name="Lennon N."/>
            <person name="Letendre F."/>
            <person name="LeVine R."/>
            <person name="Lipovsky A."/>
            <person name="Liu X."/>
            <person name="Liu J."/>
            <person name="Liu S."/>
            <person name="Lokyitsang T."/>
            <person name="Lokyitsang Y."/>
            <person name="Lubonja R."/>
            <person name="Lui A."/>
            <person name="MacDonald P."/>
            <person name="Magnisalis V."/>
            <person name="Maru K."/>
            <person name="Matthews C."/>
            <person name="McCusker W."/>
            <person name="McDonough S."/>
            <person name="Mehta T."/>
            <person name="Meldrim J."/>
            <person name="Meneus L."/>
            <person name="Mihai O."/>
            <person name="Mihalev A."/>
            <person name="Mihova T."/>
            <person name="Mittelman R."/>
            <person name="Mlenga V."/>
            <person name="Montmayeur A."/>
            <person name="Mulrain L."/>
            <person name="Navidi A."/>
            <person name="Naylor J."/>
            <person name="Negash T."/>
            <person name="Nguyen T."/>
            <person name="Nguyen N."/>
            <person name="Nicol R."/>
            <person name="Norbu C."/>
            <person name="Norbu N."/>
            <person name="Novod N."/>
            <person name="O'Neill B."/>
            <person name="Osman S."/>
            <person name="Markiewicz E."/>
            <person name="Oyono O.L."/>
            <person name="Patti C."/>
            <person name="Phunkhang P."/>
            <person name="Pierre F."/>
            <person name="Priest M."/>
            <person name="Raghuraman S."/>
            <person name="Rege F."/>
            <person name="Reyes R."/>
            <person name="Rise C."/>
            <person name="Rogov P."/>
            <person name="Ross K."/>
            <person name="Ryan E."/>
            <person name="Settipalli S."/>
            <person name="Shea T."/>
            <person name="Sherpa N."/>
            <person name="Shi L."/>
            <person name="Shih D."/>
            <person name="Sparrow T."/>
            <person name="Spaulding J."/>
            <person name="Stalker J."/>
            <person name="Stange-Thomann N."/>
            <person name="Stavropoulos S."/>
            <person name="Stone C."/>
            <person name="Strader C."/>
            <person name="Tesfaye S."/>
            <person name="Thomson T."/>
            <person name="Thoulutsang Y."/>
            <person name="Thoulutsang D."/>
            <person name="Topham K."/>
            <person name="Topping I."/>
            <person name="Tsamla T."/>
            <person name="Vassiliev H."/>
            <person name="Vo A."/>
            <person name="Wangchuk T."/>
            <person name="Wangdi T."/>
            <person name="Weiand M."/>
            <person name="Wilkinson J."/>
            <person name="Wilson A."/>
            <person name="Yadav S."/>
            <person name="Young G."/>
            <person name="Yu Q."/>
            <person name="Zembek L."/>
            <person name="Zhong D."/>
            <person name="Zimmer A."/>
            <person name="Zwirko Z."/>
            <person name="Jaffe D.B."/>
            <person name="Alvarez P."/>
            <person name="Brockman W."/>
            <person name="Butler J."/>
            <person name="Chin C."/>
            <person name="Gnerre S."/>
            <person name="MacCallum I."/>
            <person name="Graves J.A."/>
            <person name="Ponting C.P."/>
            <person name="Breen M."/>
            <person name="Samollow P.B."/>
            <person name="Lander E.S."/>
            <person name="Lindblad-Toh K."/>
        </authorList>
    </citation>
    <scope>NUCLEOTIDE SEQUENCE [LARGE SCALE GENOMIC DNA]</scope>
</reference>
<dbReference type="Pfam" id="PF00014">
    <property type="entry name" value="Kunitz_BPTI"/>
    <property type="match status" value="1"/>
</dbReference>
<dbReference type="InterPro" id="IPR036645">
    <property type="entry name" value="Elafin-like_sf"/>
</dbReference>
<dbReference type="GeneTree" id="ENSGT00940000162037"/>
<feature type="domain" description="WAP" evidence="3">
    <location>
        <begin position="180"/>
        <end position="218"/>
    </location>
</feature>
<dbReference type="SUPFAM" id="SSF57362">
    <property type="entry name" value="BPTI-like"/>
    <property type="match status" value="1"/>
</dbReference>
<dbReference type="Gene3D" id="4.10.410.10">
    <property type="entry name" value="Pancreatic trypsin inhibitor Kunitz domain"/>
    <property type="match status" value="1"/>
</dbReference>
<dbReference type="PROSITE" id="PS51390">
    <property type="entry name" value="WAP"/>
    <property type="match status" value="3"/>
</dbReference>
<dbReference type="PRINTS" id="PR00759">
    <property type="entry name" value="BASICPTASE"/>
</dbReference>
<accession>F6RT53</accession>
<keyword evidence="1" id="KW-1015">Disulfide bond</keyword>
<dbReference type="STRING" id="13616.ENSMODP00000017447"/>
<evidence type="ECO:0000313" key="4">
    <source>
        <dbReference type="Ensembl" id="ENSMODP00000017447.3"/>
    </source>
</evidence>
<proteinExistence type="predicted"/>
<dbReference type="MEROPS" id="I17.003"/>
<keyword evidence="5" id="KW-1185">Reference proteome</keyword>
<evidence type="ECO:0000259" key="3">
    <source>
        <dbReference type="PROSITE" id="PS51390"/>
    </source>
</evidence>
<sequence length="218" mass="24632">NSDPLSPNSAITPLYHTALSKIFSKKLGTCPQQNITCLYKEANQCNFDLNCKDSMKCCFYNCGKKCIDLFEDICQLLPEVGPCEQFDLRWHYSLKKRSCNPFFFGGCKGNTNNFLSKESCEKVCGNSVKDGYCPFFPFKGFRNCLNNCHNDLECPGKLKCCDFKCGFVCTTPWKVKHWNCPARPLSCPTITLPKCQNDEDCPKDEKCCSNCGLLCTKS</sequence>
<dbReference type="Proteomes" id="UP000002280">
    <property type="component" value="Chromosome 1"/>
</dbReference>
<name>F6RT53_MONDO</name>
<organism evidence="4 5">
    <name type="scientific">Monodelphis domestica</name>
    <name type="common">Gray short-tailed opossum</name>
    <dbReference type="NCBI Taxonomy" id="13616"/>
    <lineage>
        <taxon>Eukaryota</taxon>
        <taxon>Metazoa</taxon>
        <taxon>Chordata</taxon>
        <taxon>Craniata</taxon>
        <taxon>Vertebrata</taxon>
        <taxon>Euteleostomi</taxon>
        <taxon>Mammalia</taxon>
        <taxon>Metatheria</taxon>
        <taxon>Didelphimorphia</taxon>
        <taxon>Didelphidae</taxon>
        <taxon>Monodelphis</taxon>
    </lineage>
</organism>
<dbReference type="InterPro" id="IPR008197">
    <property type="entry name" value="WAP_dom"/>
</dbReference>
<dbReference type="PANTHER" id="PTHR47769">
    <property type="entry name" value="WAP FOUR-DISULFIDE CORE DOMAIN PROTEIN 8"/>
    <property type="match status" value="1"/>
</dbReference>
<dbReference type="PANTHER" id="PTHR47769:SF1">
    <property type="entry name" value="WAP FOUR-DISULFIDE CORE DOMAIN PROTEIN 8"/>
    <property type="match status" value="1"/>
</dbReference>
<dbReference type="PROSITE" id="PS00280">
    <property type="entry name" value="BPTI_KUNITZ_1"/>
    <property type="match status" value="1"/>
</dbReference>
<reference evidence="4" key="2">
    <citation type="submission" date="2025-08" db="UniProtKB">
        <authorList>
            <consortium name="Ensembl"/>
        </authorList>
    </citation>
    <scope>IDENTIFICATION</scope>
</reference>
<feature type="domain" description="WAP" evidence="3">
    <location>
        <begin position="23"/>
        <end position="70"/>
    </location>
</feature>
<dbReference type="SUPFAM" id="SSF57256">
    <property type="entry name" value="Elafin-like"/>
    <property type="match status" value="3"/>
</dbReference>
<dbReference type="GO" id="GO:0004867">
    <property type="term" value="F:serine-type endopeptidase inhibitor activity"/>
    <property type="evidence" value="ECO:0007669"/>
    <property type="project" value="InterPro"/>
</dbReference>
<dbReference type="InParanoid" id="F6RT53"/>
<evidence type="ECO:0000256" key="1">
    <source>
        <dbReference type="ARBA" id="ARBA00023157"/>
    </source>
</evidence>
<protein>
    <recommendedName>
        <fullName evidence="6">WAP four-disulfide core domain 8</fullName>
    </recommendedName>
</protein>
<dbReference type="FunFam" id="4.10.410.10:FF:000020">
    <property type="entry name" value="Collagen, type VI, alpha 3"/>
    <property type="match status" value="1"/>
</dbReference>
<dbReference type="Bgee" id="ENSMODG00000013954">
    <property type="expression patterns" value="Expressed in digestive system and 1 other cell type or tissue"/>
</dbReference>
<dbReference type="GO" id="GO:0005576">
    <property type="term" value="C:extracellular region"/>
    <property type="evidence" value="ECO:0007669"/>
    <property type="project" value="InterPro"/>
</dbReference>
<evidence type="ECO:0000313" key="5">
    <source>
        <dbReference type="Proteomes" id="UP000002280"/>
    </source>
</evidence>
<dbReference type="AlphaFoldDB" id="F6RT53"/>
<reference evidence="4" key="3">
    <citation type="submission" date="2025-09" db="UniProtKB">
        <authorList>
            <consortium name="Ensembl"/>
        </authorList>
    </citation>
    <scope>IDENTIFICATION</scope>
</reference>
<dbReference type="InterPro" id="IPR036880">
    <property type="entry name" value="Kunitz_BPTI_sf"/>
</dbReference>
<dbReference type="HOGENOM" id="CLU_092095_0_0_1"/>
<evidence type="ECO:0000259" key="2">
    <source>
        <dbReference type="PROSITE" id="PS50279"/>
    </source>
</evidence>